<reference evidence="2" key="1">
    <citation type="journal article" date="2022" name="Mol. Ecol. Resour.">
        <title>The genomes of chicory, endive, great burdock and yacon provide insights into Asteraceae palaeo-polyploidization history and plant inulin production.</title>
        <authorList>
            <person name="Fan W."/>
            <person name="Wang S."/>
            <person name="Wang H."/>
            <person name="Wang A."/>
            <person name="Jiang F."/>
            <person name="Liu H."/>
            <person name="Zhao H."/>
            <person name="Xu D."/>
            <person name="Zhang Y."/>
        </authorList>
    </citation>
    <scope>NUCLEOTIDE SEQUENCE [LARGE SCALE GENOMIC DNA]</scope>
    <source>
        <strain evidence="2">cv. Niubang</strain>
    </source>
</reference>
<organism evidence="1 2">
    <name type="scientific">Arctium lappa</name>
    <name type="common">Greater burdock</name>
    <name type="synonym">Lappa major</name>
    <dbReference type="NCBI Taxonomy" id="4217"/>
    <lineage>
        <taxon>Eukaryota</taxon>
        <taxon>Viridiplantae</taxon>
        <taxon>Streptophyta</taxon>
        <taxon>Embryophyta</taxon>
        <taxon>Tracheophyta</taxon>
        <taxon>Spermatophyta</taxon>
        <taxon>Magnoliopsida</taxon>
        <taxon>eudicotyledons</taxon>
        <taxon>Gunneridae</taxon>
        <taxon>Pentapetalae</taxon>
        <taxon>asterids</taxon>
        <taxon>campanulids</taxon>
        <taxon>Asterales</taxon>
        <taxon>Asteraceae</taxon>
        <taxon>Carduoideae</taxon>
        <taxon>Cardueae</taxon>
        <taxon>Arctiinae</taxon>
        <taxon>Arctium</taxon>
    </lineage>
</organism>
<proteinExistence type="predicted"/>
<protein>
    <submittedName>
        <fullName evidence="1">Uncharacterized protein</fullName>
    </submittedName>
</protein>
<reference evidence="1 2" key="2">
    <citation type="journal article" date="2022" name="Mol. Ecol. Resour.">
        <title>The genomes of chicory, endive, great burdock and yacon provide insights into Asteraceae paleo-polyploidization history and plant inulin production.</title>
        <authorList>
            <person name="Fan W."/>
            <person name="Wang S."/>
            <person name="Wang H."/>
            <person name="Wang A."/>
            <person name="Jiang F."/>
            <person name="Liu H."/>
            <person name="Zhao H."/>
            <person name="Xu D."/>
            <person name="Zhang Y."/>
        </authorList>
    </citation>
    <scope>NUCLEOTIDE SEQUENCE [LARGE SCALE GENOMIC DNA]</scope>
    <source>
        <strain evidence="2">cv. Niubang</strain>
    </source>
</reference>
<keyword evidence="2" id="KW-1185">Reference proteome</keyword>
<evidence type="ECO:0000313" key="2">
    <source>
        <dbReference type="Proteomes" id="UP001055879"/>
    </source>
</evidence>
<dbReference type="Proteomes" id="UP001055879">
    <property type="component" value="Linkage Group LG10"/>
</dbReference>
<accession>A0ACB8ZKT7</accession>
<comment type="caution">
    <text evidence="1">The sequence shown here is derived from an EMBL/GenBank/DDBJ whole genome shotgun (WGS) entry which is preliminary data.</text>
</comment>
<gene>
    <name evidence="1" type="ORF">L6452_31310</name>
</gene>
<evidence type="ECO:0000313" key="1">
    <source>
        <dbReference type="EMBL" id="KAI3698198.1"/>
    </source>
</evidence>
<dbReference type="EMBL" id="CM042056">
    <property type="protein sequence ID" value="KAI3698198.1"/>
    <property type="molecule type" value="Genomic_DNA"/>
</dbReference>
<sequence length="89" mass="10031">MYGPTLIGFWFFTELGRRPVMKFSNFLYSPNLNSGPLSRKTRPLAPAAGHRSHRRLPATAPAPAGCLRLYSEKGTREQATDEHFLLDKL</sequence>
<name>A0ACB8ZKT7_ARCLA</name>